<evidence type="ECO:0000313" key="2">
    <source>
        <dbReference type="EMBL" id="SPM33200.1"/>
    </source>
</evidence>
<dbReference type="EMBL" id="FUFA01000002">
    <property type="protein sequence ID" value="SPM33200.1"/>
    <property type="molecule type" value="Genomic_DNA"/>
</dbReference>
<keyword evidence="3" id="KW-1185">Reference proteome</keyword>
<name>A0A2U3NNV6_9MYCO</name>
<dbReference type="STRING" id="1841860.GCA_900157375_01005"/>
<keyword evidence="1" id="KW-0812">Transmembrane</keyword>
<feature type="transmembrane region" description="Helical" evidence="1">
    <location>
        <begin position="55"/>
        <end position="73"/>
    </location>
</feature>
<accession>A0A2U3NNV6</accession>
<gene>
    <name evidence="2" type="ORF">MRAB57_1003</name>
</gene>
<dbReference type="InterPro" id="IPR021417">
    <property type="entry name" value="DUF3060"/>
</dbReference>
<proteinExistence type="predicted"/>
<evidence type="ECO:0000313" key="3">
    <source>
        <dbReference type="Proteomes" id="UP000240988"/>
    </source>
</evidence>
<feature type="transmembrane region" description="Helical" evidence="1">
    <location>
        <begin position="78"/>
        <end position="97"/>
    </location>
</feature>
<organism evidence="2 3">
    <name type="scientific">Mycobacterium rhizamassiliense</name>
    <dbReference type="NCBI Taxonomy" id="1841860"/>
    <lineage>
        <taxon>Bacteria</taxon>
        <taxon>Bacillati</taxon>
        <taxon>Actinomycetota</taxon>
        <taxon>Actinomycetes</taxon>
        <taxon>Mycobacteriales</taxon>
        <taxon>Mycobacteriaceae</taxon>
        <taxon>Mycobacterium</taxon>
    </lineage>
</organism>
<keyword evidence="1" id="KW-1133">Transmembrane helix</keyword>
<sequence>MLVGLFNAVKVESVPLKFKFFGGILHRGSGPSGLAPAPRRVPAAFWLAELLPLRWWYLLAPLIVAIPPIALWLQRPRAFAAVAVLTMAGIYAVQLWGAGVRLGLLRWGRVADVVDTEILSRATLFNAYPPRARAWRVTRQRYSGQVTKTRIRYSLDGQQSELVLRGRDYVDGVILADQRRPARARCVTAFSYDLDRDDAGNWVGALPRRVWAGMACWSLVVIAWLALAAFAATGLGTPGVDDTPAAPVPQAGTLQVSGAHKAKTVPCNGGYLSVSGVDNTVTVTGHCTSVSVSGNGNHVTVDSTDAVSAAGRDNVVRYHWGSPKIDDVGTGNSVAQG</sequence>
<keyword evidence="1" id="KW-0472">Membrane</keyword>
<reference evidence="2 3" key="1">
    <citation type="submission" date="2017-01" db="EMBL/GenBank/DDBJ databases">
        <authorList>
            <consortium name="Urmite Genomes"/>
        </authorList>
    </citation>
    <scope>NUCLEOTIDE SEQUENCE [LARGE SCALE GENOMIC DNA]</scope>
    <source>
        <strain evidence="2 3">AB57</strain>
    </source>
</reference>
<dbReference type="Pfam" id="PF11259">
    <property type="entry name" value="DUF3060"/>
    <property type="match status" value="1"/>
</dbReference>
<dbReference type="Proteomes" id="UP000240988">
    <property type="component" value="Unassembled WGS sequence"/>
</dbReference>
<evidence type="ECO:0000256" key="1">
    <source>
        <dbReference type="SAM" id="Phobius"/>
    </source>
</evidence>
<dbReference type="AlphaFoldDB" id="A0A2U3NNV6"/>
<protein>
    <submittedName>
        <fullName evidence="2">Putative threonine rich protein</fullName>
    </submittedName>
</protein>